<dbReference type="Proteomes" id="UP001497700">
    <property type="component" value="Unassembled WGS sequence"/>
</dbReference>
<proteinExistence type="predicted"/>
<protein>
    <submittedName>
        <fullName evidence="1">Uncharacterized protein</fullName>
    </submittedName>
</protein>
<evidence type="ECO:0000313" key="1">
    <source>
        <dbReference type="EMBL" id="KAI4871060.1"/>
    </source>
</evidence>
<accession>A0ACB9ZGW4</accession>
<sequence>MAQIVTLESSQFHPGEQAIQHLLRIPHRDNPTHYGLPLPLAYRIAQSPLVAFGTLDRQGRPWATIWGGEAGFCQPVAQGVLGVRATADARHDPVLQELLAVEGETSRQIIDDAVVTPEEEVGGGKLMAGLSIDLATRDRVKIAGRMAVGTATRTEPGLADLQLAMRVEESLGNCPKYLNKKRITPHIPKPQLVSEGAAGIPLPQAALDLIARADLFFIASKHSGASRSMDVNHRGGAPGFVRVLRNGQVEEEGGGGGSATTTTTLVFPEFSGNRLYQTLGNLHTDPLAGLVFPDFASGDVLYLTGRATVLAGAAAAACMPRAKLAVRVDVAEARLVRDGLPFRGAVVDYSPYNPAVRRLAAEKEEAPDAEPGGGGGGGGGVATATLVRRERLTPTISRYVFKIRQEKKRLRAWRPGHHVTLDFAGELDAGYSHMRDDDPQSLNDDFVRTFTVSRPVDPEAVVADADGDGSTTTGTGLIRDGAEPEFEITVRRHGPATGLLERWNTRVPLEIPVLGFGGAEGFLLAAGGGDGDGGDGKKKGGVQVFIAAGVGITPLMAQAAGVLAADGGRGLRVLWSLKGEDLPLAVDVLERIRGLGSVTKLFVTGEVGVEGRAMIATILGLGAEVLERRIGAGDVLAEGEKGSRKYYCCTGPDMMKTLLKWTGGEEVAYESFEY</sequence>
<keyword evidence="2" id="KW-1185">Reference proteome</keyword>
<comment type="caution">
    <text evidence="1">The sequence shown here is derived from an EMBL/GenBank/DDBJ whole genome shotgun (WGS) entry which is preliminary data.</text>
</comment>
<gene>
    <name evidence="1" type="ORF">F4820DRAFT_2180</name>
</gene>
<dbReference type="EMBL" id="MU393421">
    <property type="protein sequence ID" value="KAI4871060.1"/>
    <property type="molecule type" value="Genomic_DNA"/>
</dbReference>
<name>A0ACB9ZGW4_9PEZI</name>
<organism evidence="1 2">
    <name type="scientific">Hypoxylon rubiginosum</name>
    <dbReference type="NCBI Taxonomy" id="110542"/>
    <lineage>
        <taxon>Eukaryota</taxon>
        <taxon>Fungi</taxon>
        <taxon>Dikarya</taxon>
        <taxon>Ascomycota</taxon>
        <taxon>Pezizomycotina</taxon>
        <taxon>Sordariomycetes</taxon>
        <taxon>Xylariomycetidae</taxon>
        <taxon>Xylariales</taxon>
        <taxon>Hypoxylaceae</taxon>
        <taxon>Hypoxylon</taxon>
    </lineage>
</organism>
<reference evidence="1 2" key="1">
    <citation type="journal article" date="2022" name="New Phytol.">
        <title>Ecological generalism drives hyperdiversity of secondary metabolite gene clusters in xylarialean endophytes.</title>
        <authorList>
            <person name="Franco M.E.E."/>
            <person name="Wisecaver J.H."/>
            <person name="Arnold A.E."/>
            <person name="Ju Y.M."/>
            <person name="Slot J.C."/>
            <person name="Ahrendt S."/>
            <person name="Moore L.P."/>
            <person name="Eastman K.E."/>
            <person name="Scott K."/>
            <person name="Konkel Z."/>
            <person name="Mondo S.J."/>
            <person name="Kuo A."/>
            <person name="Hayes R.D."/>
            <person name="Haridas S."/>
            <person name="Andreopoulos B."/>
            <person name="Riley R."/>
            <person name="LaButti K."/>
            <person name="Pangilinan J."/>
            <person name="Lipzen A."/>
            <person name="Amirebrahimi M."/>
            <person name="Yan J."/>
            <person name="Adam C."/>
            <person name="Keymanesh K."/>
            <person name="Ng V."/>
            <person name="Louie K."/>
            <person name="Northen T."/>
            <person name="Drula E."/>
            <person name="Henrissat B."/>
            <person name="Hsieh H.M."/>
            <person name="Youens-Clark K."/>
            <person name="Lutzoni F."/>
            <person name="Miadlikowska J."/>
            <person name="Eastwood D.C."/>
            <person name="Hamelin R.C."/>
            <person name="Grigoriev I.V."/>
            <person name="U'Ren J.M."/>
        </authorList>
    </citation>
    <scope>NUCLEOTIDE SEQUENCE [LARGE SCALE GENOMIC DNA]</scope>
    <source>
        <strain evidence="1 2">CBS 119005</strain>
    </source>
</reference>
<evidence type="ECO:0000313" key="2">
    <source>
        <dbReference type="Proteomes" id="UP001497700"/>
    </source>
</evidence>